<dbReference type="InterPro" id="IPR016181">
    <property type="entry name" value="Acyl_CoA_acyltransferase"/>
</dbReference>
<dbReference type="GO" id="GO:0008080">
    <property type="term" value="F:N-acetyltransferase activity"/>
    <property type="evidence" value="ECO:0007669"/>
    <property type="project" value="InterPro"/>
</dbReference>
<dbReference type="Pfam" id="PF00583">
    <property type="entry name" value="Acetyltransf_1"/>
    <property type="match status" value="1"/>
</dbReference>
<gene>
    <name evidence="3" type="ORF">HNP25_002613</name>
</gene>
<evidence type="ECO:0000313" key="4">
    <source>
        <dbReference type="Proteomes" id="UP000524404"/>
    </source>
</evidence>
<dbReference type="PROSITE" id="PS51186">
    <property type="entry name" value="GNAT"/>
    <property type="match status" value="1"/>
</dbReference>
<accession>A0A841EK80</accession>
<dbReference type="Gene3D" id="3.40.630.30">
    <property type="match status" value="1"/>
</dbReference>
<keyword evidence="4" id="KW-1185">Reference proteome</keyword>
<name>A0A841EK80_9BACT</name>
<organism evidence="3 4">
    <name type="scientific">Arcicella rosea</name>
    <dbReference type="NCBI Taxonomy" id="502909"/>
    <lineage>
        <taxon>Bacteria</taxon>
        <taxon>Pseudomonadati</taxon>
        <taxon>Bacteroidota</taxon>
        <taxon>Cytophagia</taxon>
        <taxon>Cytophagales</taxon>
        <taxon>Flectobacillaceae</taxon>
        <taxon>Arcicella</taxon>
    </lineage>
</organism>
<keyword evidence="3" id="KW-0687">Ribonucleoprotein</keyword>
<evidence type="ECO:0000313" key="3">
    <source>
        <dbReference type="EMBL" id="MBB6003952.1"/>
    </source>
</evidence>
<dbReference type="PANTHER" id="PTHR13947">
    <property type="entry name" value="GNAT FAMILY N-ACETYLTRANSFERASE"/>
    <property type="match status" value="1"/>
</dbReference>
<dbReference type="EMBL" id="JACHKT010000018">
    <property type="protein sequence ID" value="MBB6003952.1"/>
    <property type="molecule type" value="Genomic_DNA"/>
</dbReference>
<dbReference type="Proteomes" id="UP000524404">
    <property type="component" value="Unassembled WGS sequence"/>
</dbReference>
<dbReference type="PANTHER" id="PTHR13947:SF37">
    <property type="entry name" value="LD18367P"/>
    <property type="match status" value="1"/>
</dbReference>
<reference evidence="3 4" key="1">
    <citation type="submission" date="2020-08" db="EMBL/GenBank/DDBJ databases">
        <title>Functional genomics of gut bacteria from endangered species of beetles.</title>
        <authorList>
            <person name="Carlos-Shanley C."/>
        </authorList>
    </citation>
    <scope>NUCLEOTIDE SEQUENCE [LARGE SCALE GENOMIC DNA]</scope>
    <source>
        <strain evidence="3 4">S00070</strain>
    </source>
</reference>
<proteinExistence type="predicted"/>
<dbReference type="InterPro" id="IPR000182">
    <property type="entry name" value="GNAT_dom"/>
</dbReference>
<dbReference type="RefSeq" id="WP_184134670.1">
    <property type="nucleotide sequence ID" value="NZ_JACHKT010000018.1"/>
</dbReference>
<feature type="domain" description="N-acetyltransferase" evidence="2">
    <location>
        <begin position="8"/>
        <end position="153"/>
    </location>
</feature>
<sequence>MENNLQIIEYQPLYKDDFKRINVEWIETYFKIEPHDLEQLEAPEDIINGGGQIFLAKLGDEIVGTSALIHDGDGVYELAKMGVTPKAQGLGLGKKLCVKTIEEAKVRKAKSLYLVSNRSLTPAITMYSSIGFVEVPLKSNLYERGNIKMEYPI</sequence>
<dbReference type="InterPro" id="IPR050769">
    <property type="entry name" value="NAT_camello-type"/>
</dbReference>
<comment type="caution">
    <text evidence="3">The sequence shown here is derived from an EMBL/GenBank/DDBJ whole genome shotgun (WGS) entry which is preliminary data.</text>
</comment>
<evidence type="ECO:0000259" key="2">
    <source>
        <dbReference type="PROSITE" id="PS51186"/>
    </source>
</evidence>
<dbReference type="AlphaFoldDB" id="A0A841EK80"/>
<protein>
    <submittedName>
        <fullName evidence="3">Ribosomal protein S18 acetylase RimI-like enzyme</fullName>
    </submittedName>
</protein>
<evidence type="ECO:0000256" key="1">
    <source>
        <dbReference type="ARBA" id="ARBA00022679"/>
    </source>
</evidence>
<dbReference type="SUPFAM" id="SSF55729">
    <property type="entry name" value="Acyl-CoA N-acyltransferases (Nat)"/>
    <property type="match status" value="1"/>
</dbReference>
<keyword evidence="3" id="KW-0689">Ribosomal protein</keyword>
<keyword evidence="1" id="KW-0808">Transferase</keyword>
<dbReference type="CDD" id="cd04301">
    <property type="entry name" value="NAT_SF"/>
    <property type="match status" value="1"/>
</dbReference>
<dbReference type="GO" id="GO:0005840">
    <property type="term" value="C:ribosome"/>
    <property type="evidence" value="ECO:0007669"/>
    <property type="project" value="UniProtKB-KW"/>
</dbReference>